<dbReference type="Pfam" id="PF00096">
    <property type="entry name" value="zf-C2H2"/>
    <property type="match status" value="2"/>
</dbReference>
<sequence>MPRRKQDQPKRLPSHVDGVEEGGAKALAAEEDGWFGNVSDTPSESSYGDEAPPEQDTSGESSAGCPTPTPVARASLELLGLDREALRAGPASAQEALSSMVSSLNLRRLLEVGELAAQGRGGASPAAAPHHHHLTLSPSSNHAQQLSALARKLANSGRSATPSPSPASVKQEGAAGGGRFSPTADANGGLVWAGASEAWPPGGCPAPGALSPDSAILKLKAAANAVLQDKSSAATSSSSSSSSSLSSSSSSSSSVSSTAAEEAGRLDGFASPFSAQSASSTLAALSKKVSERGLAGAQADGGPGGPFLSLVSRTSSAALLKEVAARAAGGLLPDHKEPPLAPRPPEDVKPPPEEKNHNQTLDLLLPTTPKGKAKASSQGGSPEEGGKPFQCPVCGLVIKRKSYWKRHMVIHTGVKSHQCPMCPFRCARKDNLKSHMKVHQHQDRGETFQCEQCPFTSSRHFSLKLHMRCHQHGPGGEAGVKDEVTTDTEDEGASQGPSGLGSPLQTDARFLPSPARRPTSSCPDMTTKTATDLLMKLSAASQKEALKAPVCVKEEPQAEGLVRPAQITQKPREKTPLRKSGLLSQDIGNKMASELLMKLSAFAAFPHLHICWSGAAAAVLGLITAAGEVPVFEGAVRWQMGGGAHPGRTQVAVLARYTGGEGRVAGGSAPAPFPLSGRAPFIIKPCQLKISRAPDVCVITGTAPRGAASLPGGLQSPEPLPV</sequence>
<keyword evidence="1" id="KW-0479">Metal-binding</keyword>
<dbReference type="FunFam" id="3.30.160.60:FF:000272">
    <property type="entry name" value="Zinc finger protein 827"/>
    <property type="match status" value="1"/>
</dbReference>
<gene>
    <name evidence="8" type="ORF">AAFF_G00275530</name>
</gene>
<dbReference type="GO" id="GO:0045944">
    <property type="term" value="P:positive regulation of transcription by RNA polymerase II"/>
    <property type="evidence" value="ECO:0007669"/>
    <property type="project" value="TreeGrafter"/>
</dbReference>
<evidence type="ECO:0000256" key="5">
    <source>
        <dbReference type="PROSITE-ProRule" id="PRU00042"/>
    </source>
</evidence>
<evidence type="ECO:0000256" key="6">
    <source>
        <dbReference type="SAM" id="MobiDB-lite"/>
    </source>
</evidence>
<dbReference type="SUPFAM" id="SSF57667">
    <property type="entry name" value="beta-beta-alpha zinc fingers"/>
    <property type="match status" value="1"/>
</dbReference>
<comment type="caution">
    <text evidence="8">The sequence shown here is derived from an EMBL/GenBank/DDBJ whole genome shotgun (WGS) entry which is preliminary data.</text>
</comment>
<keyword evidence="3 5" id="KW-0863">Zinc-finger</keyword>
<evidence type="ECO:0000256" key="4">
    <source>
        <dbReference type="ARBA" id="ARBA00022833"/>
    </source>
</evidence>
<feature type="region of interest" description="Disordered" evidence="6">
    <location>
        <begin position="473"/>
        <end position="526"/>
    </location>
</feature>
<name>A0AAD7WSE5_9TELE</name>
<dbReference type="Proteomes" id="UP001221898">
    <property type="component" value="Unassembled WGS sequence"/>
</dbReference>
<dbReference type="PANTHER" id="PTHR24403:SF62">
    <property type="entry name" value="ZINC FINGER PROTEIN 827"/>
    <property type="match status" value="1"/>
</dbReference>
<evidence type="ECO:0000313" key="9">
    <source>
        <dbReference type="Proteomes" id="UP001221898"/>
    </source>
</evidence>
<feature type="domain" description="C2H2-type" evidence="7">
    <location>
        <begin position="417"/>
        <end position="444"/>
    </location>
</feature>
<dbReference type="InterPro" id="IPR013087">
    <property type="entry name" value="Znf_C2H2_type"/>
</dbReference>
<feature type="domain" description="C2H2-type" evidence="7">
    <location>
        <begin position="389"/>
        <end position="416"/>
    </location>
</feature>
<keyword evidence="4" id="KW-0862">Zinc</keyword>
<evidence type="ECO:0000256" key="2">
    <source>
        <dbReference type="ARBA" id="ARBA00022737"/>
    </source>
</evidence>
<feature type="region of interest" description="Disordered" evidence="6">
    <location>
        <begin position="1"/>
        <end position="71"/>
    </location>
</feature>
<dbReference type="PANTHER" id="PTHR24403">
    <property type="entry name" value="ZINC FINGER PROTEIN"/>
    <property type="match status" value="1"/>
</dbReference>
<dbReference type="GO" id="GO:0005634">
    <property type="term" value="C:nucleus"/>
    <property type="evidence" value="ECO:0007669"/>
    <property type="project" value="TreeGrafter"/>
</dbReference>
<feature type="compositionally biased region" description="Basic and acidic residues" evidence="6">
    <location>
        <begin position="1"/>
        <end position="10"/>
    </location>
</feature>
<dbReference type="EMBL" id="JAINUG010000038">
    <property type="protein sequence ID" value="KAJ8407696.1"/>
    <property type="molecule type" value="Genomic_DNA"/>
</dbReference>
<evidence type="ECO:0000256" key="1">
    <source>
        <dbReference type="ARBA" id="ARBA00022723"/>
    </source>
</evidence>
<feature type="region of interest" description="Disordered" evidence="6">
    <location>
        <begin position="329"/>
        <end position="386"/>
    </location>
</feature>
<evidence type="ECO:0000256" key="3">
    <source>
        <dbReference type="ARBA" id="ARBA00022771"/>
    </source>
</evidence>
<protein>
    <recommendedName>
        <fullName evidence="7">C2H2-type domain-containing protein</fullName>
    </recommendedName>
</protein>
<dbReference type="InterPro" id="IPR050688">
    <property type="entry name" value="Zinc_finger/UBP_domain"/>
</dbReference>
<accession>A0AAD7WSE5</accession>
<feature type="compositionally biased region" description="Polar residues" evidence="6">
    <location>
        <begin position="156"/>
        <end position="168"/>
    </location>
</feature>
<dbReference type="Gene3D" id="3.30.160.60">
    <property type="entry name" value="Classic Zinc Finger"/>
    <property type="match status" value="2"/>
</dbReference>
<evidence type="ECO:0000313" key="8">
    <source>
        <dbReference type="EMBL" id="KAJ8407696.1"/>
    </source>
</evidence>
<feature type="compositionally biased region" description="Basic and acidic residues" evidence="6">
    <location>
        <begin position="333"/>
        <end position="357"/>
    </location>
</feature>
<dbReference type="PROSITE" id="PS50157">
    <property type="entry name" value="ZINC_FINGER_C2H2_2"/>
    <property type="match status" value="2"/>
</dbReference>
<reference evidence="8" key="1">
    <citation type="journal article" date="2023" name="Science">
        <title>Genome structures resolve the early diversification of teleost fishes.</title>
        <authorList>
            <person name="Parey E."/>
            <person name="Louis A."/>
            <person name="Montfort J."/>
            <person name="Bouchez O."/>
            <person name="Roques C."/>
            <person name="Iampietro C."/>
            <person name="Lluch J."/>
            <person name="Castinel A."/>
            <person name="Donnadieu C."/>
            <person name="Desvignes T."/>
            <person name="Floi Bucao C."/>
            <person name="Jouanno E."/>
            <person name="Wen M."/>
            <person name="Mejri S."/>
            <person name="Dirks R."/>
            <person name="Jansen H."/>
            <person name="Henkel C."/>
            <person name="Chen W.J."/>
            <person name="Zahm M."/>
            <person name="Cabau C."/>
            <person name="Klopp C."/>
            <person name="Thompson A.W."/>
            <person name="Robinson-Rechavi M."/>
            <person name="Braasch I."/>
            <person name="Lecointre G."/>
            <person name="Bobe J."/>
            <person name="Postlethwait J.H."/>
            <person name="Berthelot C."/>
            <person name="Roest Crollius H."/>
            <person name="Guiguen Y."/>
        </authorList>
    </citation>
    <scope>NUCLEOTIDE SEQUENCE</scope>
    <source>
        <tissue evidence="8">Blood</tissue>
    </source>
</reference>
<dbReference type="GO" id="GO:0008270">
    <property type="term" value="F:zinc ion binding"/>
    <property type="evidence" value="ECO:0007669"/>
    <property type="project" value="UniProtKB-KW"/>
</dbReference>
<feature type="region of interest" description="Disordered" evidence="6">
    <location>
        <begin position="231"/>
        <end position="255"/>
    </location>
</feature>
<evidence type="ECO:0000259" key="7">
    <source>
        <dbReference type="PROSITE" id="PS50157"/>
    </source>
</evidence>
<dbReference type="SMART" id="SM00355">
    <property type="entry name" value="ZnF_C2H2"/>
    <property type="match status" value="3"/>
</dbReference>
<dbReference type="AlphaFoldDB" id="A0AAD7WSE5"/>
<proteinExistence type="predicted"/>
<dbReference type="InterPro" id="IPR036236">
    <property type="entry name" value="Znf_C2H2_sf"/>
</dbReference>
<organism evidence="8 9">
    <name type="scientific">Aldrovandia affinis</name>
    <dbReference type="NCBI Taxonomy" id="143900"/>
    <lineage>
        <taxon>Eukaryota</taxon>
        <taxon>Metazoa</taxon>
        <taxon>Chordata</taxon>
        <taxon>Craniata</taxon>
        <taxon>Vertebrata</taxon>
        <taxon>Euteleostomi</taxon>
        <taxon>Actinopterygii</taxon>
        <taxon>Neopterygii</taxon>
        <taxon>Teleostei</taxon>
        <taxon>Notacanthiformes</taxon>
        <taxon>Halosauridae</taxon>
        <taxon>Aldrovandia</taxon>
    </lineage>
</organism>
<keyword evidence="9" id="KW-1185">Reference proteome</keyword>
<dbReference type="PROSITE" id="PS00028">
    <property type="entry name" value="ZINC_FINGER_C2H2_1"/>
    <property type="match status" value="2"/>
</dbReference>
<keyword evidence="2" id="KW-0677">Repeat</keyword>
<feature type="region of interest" description="Disordered" evidence="6">
    <location>
        <begin position="120"/>
        <end position="183"/>
    </location>
</feature>